<dbReference type="InterPro" id="IPR016040">
    <property type="entry name" value="NAD(P)-bd_dom"/>
</dbReference>
<dbReference type="PANTHER" id="PTHR14194">
    <property type="entry name" value="NITROGEN METABOLIC REGULATION PROTEIN NMR-RELATED"/>
    <property type="match status" value="1"/>
</dbReference>
<dbReference type="PANTHER" id="PTHR14194:SF86">
    <property type="entry name" value="OS05G0110300 PROTEIN"/>
    <property type="match status" value="1"/>
</dbReference>
<keyword evidence="3" id="KW-1185">Reference proteome</keyword>
<dbReference type="InterPro" id="IPR036291">
    <property type="entry name" value="NAD(P)-bd_dom_sf"/>
</dbReference>
<dbReference type="SUPFAM" id="SSF51735">
    <property type="entry name" value="NAD(P)-binding Rossmann-fold domains"/>
    <property type="match status" value="1"/>
</dbReference>
<dbReference type="Pfam" id="PF13460">
    <property type="entry name" value="NAD_binding_10"/>
    <property type="match status" value="1"/>
</dbReference>
<protein>
    <recommendedName>
        <fullName evidence="1">NAD(P)-binding domain-containing protein</fullName>
    </recommendedName>
</protein>
<dbReference type="EMBL" id="JALJOT010000010">
    <property type="protein sequence ID" value="KAK9906414.1"/>
    <property type="molecule type" value="Genomic_DNA"/>
</dbReference>
<evidence type="ECO:0000313" key="2">
    <source>
        <dbReference type="EMBL" id="KAK9906414.1"/>
    </source>
</evidence>
<evidence type="ECO:0000259" key="1">
    <source>
        <dbReference type="Pfam" id="PF13460"/>
    </source>
</evidence>
<sequence length="341" mass="36459">MSAGLVCSCNKASGRSIVYRPSNVLTGAKARLIFHSKGHNFQPLKGTGRARREVTVRVMAAAGERMTVTVTGAGGRTGKIVLQKLLAQPDKFEARGVVRNAKSAEKLQGEGVPADKLYVGDIVKGTEQLKKSLAGADALVIATSAVPQIKPLSLLTVFWKKLLRQEGARPDFSFKEGQFPEQIDWIGQKAQIDAAKEAGVKKVVLISSMGGTDENHPLNKLGNGNILIWKRKAEEYLINSGAFDYTIIHPGGLIDGEGGKRELILGVDDKLLKNSSRSIPRADVAELTVQCLTLAEARNRSIDVITKLPGDGSPTTDYAALLASLTADCKYGSVIKATVNA</sequence>
<organism evidence="2 3">
    <name type="scientific">Coccomyxa subellipsoidea</name>
    <dbReference type="NCBI Taxonomy" id="248742"/>
    <lineage>
        <taxon>Eukaryota</taxon>
        <taxon>Viridiplantae</taxon>
        <taxon>Chlorophyta</taxon>
        <taxon>core chlorophytes</taxon>
        <taxon>Trebouxiophyceae</taxon>
        <taxon>Trebouxiophyceae incertae sedis</taxon>
        <taxon>Coccomyxaceae</taxon>
        <taxon>Coccomyxa</taxon>
    </lineage>
</organism>
<gene>
    <name evidence="2" type="ORF">WJX75_001479</name>
</gene>
<dbReference type="InterPro" id="IPR044163">
    <property type="entry name" value="SARED1-like"/>
</dbReference>
<evidence type="ECO:0000313" key="3">
    <source>
        <dbReference type="Proteomes" id="UP001491310"/>
    </source>
</evidence>
<reference evidence="2 3" key="1">
    <citation type="journal article" date="2024" name="Nat. Commun.">
        <title>Phylogenomics reveals the evolutionary origins of lichenization in chlorophyte algae.</title>
        <authorList>
            <person name="Puginier C."/>
            <person name="Libourel C."/>
            <person name="Otte J."/>
            <person name="Skaloud P."/>
            <person name="Haon M."/>
            <person name="Grisel S."/>
            <person name="Petersen M."/>
            <person name="Berrin J.G."/>
            <person name="Delaux P.M."/>
            <person name="Dal Grande F."/>
            <person name="Keller J."/>
        </authorList>
    </citation>
    <scope>NUCLEOTIDE SEQUENCE [LARGE SCALE GENOMIC DNA]</scope>
    <source>
        <strain evidence="2 3">SAG 216-7</strain>
    </source>
</reference>
<dbReference type="CDD" id="cd05243">
    <property type="entry name" value="SDR_a5"/>
    <property type="match status" value="1"/>
</dbReference>
<comment type="caution">
    <text evidence="2">The sequence shown here is derived from an EMBL/GenBank/DDBJ whole genome shotgun (WGS) entry which is preliminary data.</text>
</comment>
<dbReference type="Proteomes" id="UP001491310">
    <property type="component" value="Unassembled WGS sequence"/>
</dbReference>
<proteinExistence type="predicted"/>
<accession>A0ABR2YJ30</accession>
<feature type="domain" description="NAD(P)-binding" evidence="1">
    <location>
        <begin position="72"/>
        <end position="293"/>
    </location>
</feature>
<name>A0ABR2YJ30_9CHLO</name>
<dbReference type="Gene3D" id="3.40.50.720">
    <property type="entry name" value="NAD(P)-binding Rossmann-like Domain"/>
    <property type="match status" value="1"/>
</dbReference>